<keyword evidence="2 7" id="KW-0813">Transport</keyword>
<feature type="transmembrane region" description="Helical" evidence="7">
    <location>
        <begin position="104"/>
        <end position="129"/>
    </location>
</feature>
<dbReference type="CDD" id="cd06261">
    <property type="entry name" value="TM_PBP2"/>
    <property type="match status" value="1"/>
</dbReference>
<feature type="transmembrane region" description="Helical" evidence="7">
    <location>
        <begin position="141"/>
        <end position="162"/>
    </location>
</feature>
<feature type="transmembrane region" description="Helical" evidence="7">
    <location>
        <begin position="192"/>
        <end position="216"/>
    </location>
</feature>
<evidence type="ECO:0000259" key="9">
    <source>
        <dbReference type="PROSITE" id="PS50928"/>
    </source>
</evidence>
<gene>
    <name evidence="10" type="ORF">E1262_24940</name>
</gene>
<dbReference type="GO" id="GO:0055085">
    <property type="term" value="P:transmembrane transport"/>
    <property type="evidence" value="ECO:0007669"/>
    <property type="project" value="InterPro"/>
</dbReference>
<evidence type="ECO:0000256" key="4">
    <source>
        <dbReference type="ARBA" id="ARBA00022692"/>
    </source>
</evidence>
<sequence>MERKAGTATGHRGGPRHAGSAPVSARLDRVRLFGAKRWVRVQAYLLTAPAALFLVLFLFYPLLNNFYLSLQDVGIANFRVGERPFVGLANYARLVGDPVFHSSVGLTLLFVSVSLLGQFTIGFALAMFFNRAFPGFRVLRALMLLGWLLPLVVTASIFRWMLEGDLGVVNHGLRAIGLTELAKHWLTDPTTAIWGVILANIWIGIPFNMLLLLAGLQGIPRSLLEASIVDGANGWQRFWHVIWPLMKPVSLTVLILGVVYTFKVFDLILIMTGGGPVNATTILTMFVYRTTFEFFRFGEGAAAAVLVMLIPLLFTIGYVRATRHEEAL</sequence>
<dbReference type="Gene3D" id="1.10.3720.10">
    <property type="entry name" value="MetI-like"/>
    <property type="match status" value="1"/>
</dbReference>
<keyword evidence="5 7" id="KW-1133">Transmembrane helix</keyword>
<keyword evidence="11" id="KW-1185">Reference proteome</keyword>
<dbReference type="AlphaFoldDB" id="A0A4R5A160"/>
<dbReference type="PANTHER" id="PTHR43005">
    <property type="entry name" value="BLR7065 PROTEIN"/>
    <property type="match status" value="1"/>
</dbReference>
<evidence type="ECO:0000256" key="1">
    <source>
        <dbReference type="ARBA" id="ARBA00004651"/>
    </source>
</evidence>
<feature type="transmembrane region" description="Helical" evidence="7">
    <location>
        <begin position="43"/>
        <end position="63"/>
    </location>
</feature>
<accession>A0A4R5A160</accession>
<feature type="transmembrane region" description="Helical" evidence="7">
    <location>
        <begin position="268"/>
        <end position="288"/>
    </location>
</feature>
<evidence type="ECO:0000256" key="6">
    <source>
        <dbReference type="ARBA" id="ARBA00023136"/>
    </source>
</evidence>
<evidence type="ECO:0000313" key="11">
    <source>
        <dbReference type="Proteomes" id="UP000295217"/>
    </source>
</evidence>
<comment type="subcellular location">
    <subcellularLocation>
        <location evidence="1 7">Cell membrane</location>
        <topology evidence="1 7">Multi-pass membrane protein</topology>
    </subcellularLocation>
</comment>
<feature type="transmembrane region" description="Helical" evidence="7">
    <location>
        <begin position="300"/>
        <end position="319"/>
    </location>
</feature>
<keyword evidence="3" id="KW-1003">Cell membrane</keyword>
<protein>
    <submittedName>
        <fullName evidence="10">Sugar ABC transporter permease</fullName>
    </submittedName>
</protein>
<evidence type="ECO:0000256" key="7">
    <source>
        <dbReference type="RuleBase" id="RU363032"/>
    </source>
</evidence>
<feature type="region of interest" description="Disordered" evidence="8">
    <location>
        <begin position="1"/>
        <end position="22"/>
    </location>
</feature>
<comment type="caution">
    <text evidence="10">The sequence shown here is derived from an EMBL/GenBank/DDBJ whole genome shotgun (WGS) entry which is preliminary data.</text>
</comment>
<dbReference type="OrthoDB" id="34224at2"/>
<evidence type="ECO:0000256" key="8">
    <source>
        <dbReference type="SAM" id="MobiDB-lite"/>
    </source>
</evidence>
<evidence type="ECO:0000256" key="5">
    <source>
        <dbReference type="ARBA" id="ARBA00022989"/>
    </source>
</evidence>
<keyword evidence="4 7" id="KW-0812">Transmembrane</keyword>
<dbReference type="Pfam" id="PF00528">
    <property type="entry name" value="BPD_transp_1"/>
    <property type="match status" value="1"/>
</dbReference>
<name>A0A4R5A160_9ACTN</name>
<dbReference type="PROSITE" id="PS50928">
    <property type="entry name" value="ABC_TM1"/>
    <property type="match status" value="1"/>
</dbReference>
<proteinExistence type="inferred from homology"/>
<feature type="domain" description="ABC transmembrane type-1" evidence="9">
    <location>
        <begin position="104"/>
        <end position="318"/>
    </location>
</feature>
<reference evidence="10 11" key="1">
    <citation type="submission" date="2019-02" db="EMBL/GenBank/DDBJ databases">
        <title>Draft genome sequences of novel Actinobacteria.</title>
        <authorList>
            <person name="Sahin N."/>
            <person name="Ay H."/>
            <person name="Saygin H."/>
        </authorList>
    </citation>
    <scope>NUCLEOTIDE SEQUENCE [LARGE SCALE GENOMIC DNA]</scope>
    <source>
        <strain evidence="10 11">8K307</strain>
    </source>
</reference>
<dbReference type="PANTHER" id="PTHR43005:SF1">
    <property type="entry name" value="SPERMIDINE_PUTRESCINE TRANSPORT SYSTEM PERMEASE PROTEIN"/>
    <property type="match status" value="1"/>
</dbReference>
<dbReference type="EMBL" id="SMLB01000050">
    <property type="protein sequence ID" value="TDD65558.1"/>
    <property type="molecule type" value="Genomic_DNA"/>
</dbReference>
<dbReference type="InterPro" id="IPR035906">
    <property type="entry name" value="MetI-like_sf"/>
</dbReference>
<dbReference type="InterPro" id="IPR000515">
    <property type="entry name" value="MetI-like"/>
</dbReference>
<dbReference type="Proteomes" id="UP000295217">
    <property type="component" value="Unassembled WGS sequence"/>
</dbReference>
<evidence type="ECO:0000313" key="10">
    <source>
        <dbReference type="EMBL" id="TDD65558.1"/>
    </source>
</evidence>
<dbReference type="SUPFAM" id="SSF161098">
    <property type="entry name" value="MetI-like"/>
    <property type="match status" value="1"/>
</dbReference>
<organism evidence="10 11">
    <name type="scientific">Jiangella aurantiaca</name>
    <dbReference type="NCBI Taxonomy" id="2530373"/>
    <lineage>
        <taxon>Bacteria</taxon>
        <taxon>Bacillati</taxon>
        <taxon>Actinomycetota</taxon>
        <taxon>Actinomycetes</taxon>
        <taxon>Jiangellales</taxon>
        <taxon>Jiangellaceae</taxon>
        <taxon>Jiangella</taxon>
    </lineage>
</organism>
<evidence type="ECO:0000256" key="3">
    <source>
        <dbReference type="ARBA" id="ARBA00022475"/>
    </source>
</evidence>
<keyword evidence="6 7" id="KW-0472">Membrane</keyword>
<feature type="transmembrane region" description="Helical" evidence="7">
    <location>
        <begin position="237"/>
        <end position="262"/>
    </location>
</feature>
<dbReference type="GO" id="GO:0005886">
    <property type="term" value="C:plasma membrane"/>
    <property type="evidence" value="ECO:0007669"/>
    <property type="project" value="UniProtKB-SubCell"/>
</dbReference>
<comment type="similarity">
    <text evidence="7">Belongs to the binding-protein-dependent transport system permease family.</text>
</comment>
<evidence type="ECO:0000256" key="2">
    <source>
        <dbReference type="ARBA" id="ARBA00022448"/>
    </source>
</evidence>